<dbReference type="AlphaFoldDB" id="A0A383VPZ3"/>
<gene>
    <name evidence="7" type="ORF">BQ4739_LOCUS7967</name>
</gene>
<evidence type="ECO:0000259" key="6">
    <source>
        <dbReference type="PROSITE" id="PS50865"/>
    </source>
</evidence>
<evidence type="ECO:0000313" key="8">
    <source>
        <dbReference type="Proteomes" id="UP000256970"/>
    </source>
</evidence>
<evidence type="ECO:0000313" key="7">
    <source>
        <dbReference type="EMBL" id="SZX67585.1"/>
    </source>
</evidence>
<keyword evidence="2 4" id="KW-0863">Zinc-finger</keyword>
<evidence type="ECO:0000256" key="4">
    <source>
        <dbReference type="PROSITE-ProRule" id="PRU00134"/>
    </source>
</evidence>
<dbReference type="Proteomes" id="UP000256970">
    <property type="component" value="Unassembled WGS sequence"/>
</dbReference>
<dbReference type="SUPFAM" id="SSF144232">
    <property type="entry name" value="HIT/MYND zinc finger-like"/>
    <property type="match status" value="1"/>
</dbReference>
<feature type="region of interest" description="Disordered" evidence="5">
    <location>
        <begin position="66"/>
        <end position="95"/>
    </location>
</feature>
<dbReference type="PROSITE" id="PS50865">
    <property type="entry name" value="ZF_MYND_2"/>
    <property type="match status" value="1"/>
</dbReference>
<evidence type="ECO:0000256" key="1">
    <source>
        <dbReference type="ARBA" id="ARBA00022723"/>
    </source>
</evidence>
<dbReference type="Pfam" id="PF01753">
    <property type="entry name" value="zf-MYND"/>
    <property type="match status" value="1"/>
</dbReference>
<dbReference type="Gene3D" id="6.10.140.2220">
    <property type="match status" value="1"/>
</dbReference>
<dbReference type="EMBL" id="FNXT01000804">
    <property type="protein sequence ID" value="SZX67585.1"/>
    <property type="molecule type" value="Genomic_DNA"/>
</dbReference>
<protein>
    <recommendedName>
        <fullName evidence="6">MYND-type domain-containing protein</fullName>
    </recommendedName>
</protein>
<sequence length="1001" mass="102865">MQAPASDLSCISMICEILAAAAKLPSSTPALTADAQQQLRVAASGLIKLLGIAFAVLADELQQQQQQQQRPAQGMRSGFLGSSTGRRQQQQQSAPHLHPGLALARALLTLWQSLALQDLTEASMAALFNNAAKCATLLPAVKLMLVILQAQDCYAAGSSISSSGAAVAGQQLYQMQSALTCAVNLAQAIVAGPVQHTQLRSEPAVQQLLAAPELHQLLVVTAAWLTGLLHQQQQGRAAVDAAAVVRALGNSSAAATYALDSSCSSSSGGGGGGGDEVPPHHSSVLHLLGVSAVDPCPPTHPVSSQQARDYNSSTLQRLDEYLPAVLQAAGVCLEISSDLLLTSQDPAAASSTSYYSCKLGGSSSSSTTWQQVLPALLRMLLQLVRLGPNPCTLAAAMAVAMPAVLMDVPVWQQPAAAAAVTDWVMQLGPVMLHAAQQQQQQDRQDAVDCQYALWGWALAAANAVGAAKPEHLAAAIKKSPEAFAVSLCAALRVMSAATCSRASQTAAAAAAAACASTPGVGPVHPAGLDVLSLLPLELTTALPPGALLSVVNQVTEVALAALMHANVVMTTPFPALPGSSSSSQGLRQQHVPFVVSLMLTALKCASALRGTCPRQALAVASTVGRYRLDEINPVTAVHESSAEAGILVTGRHIGRHAAAAVIAAGPLVTFRPGGRDNGSSGGSSSRSSAAWYTEQMSHMATPWVTVAARSMWLIGQVLSELLPASSRSSSSSALLLKRKGHHRTVMATSSAVEEVDEGVFRQLLEMAYPCVEWLGAQLCHMHLPGDEVPTRNSSSSSSSSSAEDLVASMPLLAQLLQQHAQLQAGLYAAVQRCAAAELLGEAQHDMRSTSAAPPVQRVWGDALPGQLKAFGAAVAAAMPVGWACNNAACTNLGKLSEQQLVHGRGKVCRGCRQVRMCSAECQKQHWKAGHKLVCKKLAAGAAAAAGDCHSTAASDQSTGRSGSVAACSSGSSGAAGAAAAIAGLELPGSAAAAAALPVRQL</sequence>
<dbReference type="GO" id="GO:0008270">
    <property type="term" value="F:zinc ion binding"/>
    <property type="evidence" value="ECO:0007669"/>
    <property type="project" value="UniProtKB-KW"/>
</dbReference>
<dbReference type="STRING" id="3088.A0A383VPZ3"/>
<name>A0A383VPZ3_TETOB</name>
<proteinExistence type="predicted"/>
<keyword evidence="8" id="KW-1185">Reference proteome</keyword>
<accession>A0A383VPZ3</accession>
<organism evidence="7 8">
    <name type="scientific">Tetradesmus obliquus</name>
    <name type="common">Green alga</name>
    <name type="synonym">Acutodesmus obliquus</name>
    <dbReference type="NCBI Taxonomy" id="3088"/>
    <lineage>
        <taxon>Eukaryota</taxon>
        <taxon>Viridiplantae</taxon>
        <taxon>Chlorophyta</taxon>
        <taxon>core chlorophytes</taxon>
        <taxon>Chlorophyceae</taxon>
        <taxon>CS clade</taxon>
        <taxon>Sphaeropleales</taxon>
        <taxon>Scenedesmaceae</taxon>
        <taxon>Tetradesmus</taxon>
    </lineage>
</organism>
<reference evidence="7 8" key="1">
    <citation type="submission" date="2016-10" db="EMBL/GenBank/DDBJ databases">
        <authorList>
            <person name="Cai Z."/>
        </authorList>
    </citation>
    <scope>NUCLEOTIDE SEQUENCE [LARGE SCALE GENOMIC DNA]</scope>
</reference>
<keyword evidence="1" id="KW-0479">Metal-binding</keyword>
<evidence type="ECO:0000256" key="3">
    <source>
        <dbReference type="ARBA" id="ARBA00022833"/>
    </source>
</evidence>
<evidence type="ECO:0000256" key="2">
    <source>
        <dbReference type="ARBA" id="ARBA00022771"/>
    </source>
</evidence>
<dbReference type="InterPro" id="IPR002893">
    <property type="entry name" value="Znf_MYND"/>
</dbReference>
<keyword evidence="3" id="KW-0862">Zinc</keyword>
<feature type="domain" description="MYND-type" evidence="6">
    <location>
        <begin position="889"/>
        <end position="934"/>
    </location>
</feature>
<evidence type="ECO:0000256" key="5">
    <source>
        <dbReference type="SAM" id="MobiDB-lite"/>
    </source>
</evidence>